<evidence type="ECO:0000313" key="3">
    <source>
        <dbReference type="EMBL" id="GGN66778.1"/>
    </source>
</evidence>
<proteinExistence type="predicted"/>
<reference evidence="3" key="1">
    <citation type="journal article" date="2014" name="Int. J. Syst. Evol. Microbiol.">
        <title>Complete genome sequence of Corynebacterium casei LMG S-19264T (=DSM 44701T), isolated from a smear-ripened cheese.</title>
        <authorList>
            <consortium name="US DOE Joint Genome Institute (JGI-PGF)"/>
            <person name="Walter F."/>
            <person name="Albersmeier A."/>
            <person name="Kalinowski J."/>
            <person name="Ruckert C."/>
        </authorList>
    </citation>
    <scope>NUCLEOTIDE SEQUENCE</scope>
    <source>
        <strain evidence="3">JCM 17251</strain>
    </source>
</reference>
<protein>
    <submittedName>
        <fullName evidence="3">Major capsid protein</fullName>
    </submittedName>
</protein>
<sequence length="387" mass="42610">MTIKFNSVLEAKNNFATVSQDPEATAEEKTEALSNYMEAIQKDAENRILEEARTFANDNNVLQSRGQNVLTSEERKFFNAVIEEGGFTDEDILPKTTQERVFKDIVEEHPFLDAVGIENLGAVTEFIFSDPEGAAVWGPLFAEIKGQLNASFRKETITQLKLTAFIPIAKDMLKLGPEWIERYVRTILTEAMRAGLERGYIAGRGPAQNEPIGLLKNVDKETGAVSDKASSGTLTFKPGRTTVNELKDVVKKLSEKLNADGEVAETPRKVESKIVMVTNPFDTFDIKANATTQNTSGAYVTNLPFNPIMTESAYVPQGKVLFFVKGEYIAAVGGGIDIQRYKETLALEDADVFIAKQFATGKPVDNNAAQVYDLDVDISDEEGNDTP</sequence>
<organism evidence="3 4">
    <name type="scientific">Oceanobacillus indicireducens</name>
    <dbReference type="NCBI Taxonomy" id="1004261"/>
    <lineage>
        <taxon>Bacteria</taxon>
        <taxon>Bacillati</taxon>
        <taxon>Bacillota</taxon>
        <taxon>Bacilli</taxon>
        <taxon>Bacillales</taxon>
        <taxon>Bacillaceae</taxon>
        <taxon>Oceanobacillus</taxon>
    </lineage>
</organism>
<name>A0A918D523_9BACI</name>
<evidence type="ECO:0000313" key="4">
    <source>
        <dbReference type="Proteomes" id="UP000624041"/>
    </source>
</evidence>
<reference evidence="3" key="2">
    <citation type="submission" date="2020-09" db="EMBL/GenBank/DDBJ databases">
        <authorList>
            <person name="Sun Q."/>
            <person name="Ohkuma M."/>
        </authorList>
    </citation>
    <scope>NUCLEOTIDE SEQUENCE</scope>
    <source>
        <strain evidence="3">JCM 17251</strain>
    </source>
</reference>
<evidence type="ECO:0000259" key="2">
    <source>
        <dbReference type="Pfam" id="PF05065"/>
    </source>
</evidence>
<gene>
    <name evidence="3" type="primary">cps</name>
    <name evidence="3" type="ORF">GCM10007971_37100</name>
</gene>
<evidence type="ECO:0000256" key="1">
    <source>
        <dbReference type="ARBA" id="ARBA00004328"/>
    </source>
</evidence>
<comment type="subcellular location">
    <subcellularLocation>
        <location evidence="1">Virion</location>
    </subcellularLocation>
</comment>
<dbReference type="InterPro" id="IPR024455">
    <property type="entry name" value="Phage_capsid"/>
</dbReference>
<dbReference type="AlphaFoldDB" id="A0A918D523"/>
<accession>A0A918D523</accession>
<dbReference type="RefSeq" id="WP_188859584.1">
    <property type="nucleotide sequence ID" value="NZ_BMOS01000049.1"/>
</dbReference>
<dbReference type="InterPro" id="IPR054612">
    <property type="entry name" value="Phage_capsid-like_C"/>
</dbReference>
<keyword evidence="4" id="KW-1185">Reference proteome</keyword>
<dbReference type="Proteomes" id="UP000624041">
    <property type="component" value="Unassembled WGS sequence"/>
</dbReference>
<dbReference type="EMBL" id="BMOS01000049">
    <property type="protein sequence ID" value="GGN66778.1"/>
    <property type="molecule type" value="Genomic_DNA"/>
</dbReference>
<comment type="caution">
    <text evidence="3">The sequence shown here is derived from an EMBL/GenBank/DDBJ whole genome shotgun (WGS) entry which is preliminary data.</text>
</comment>
<dbReference type="SUPFAM" id="SSF56563">
    <property type="entry name" value="Major capsid protein gp5"/>
    <property type="match status" value="1"/>
</dbReference>
<dbReference type="NCBIfam" id="TIGR01554">
    <property type="entry name" value="major_cap_HK97"/>
    <property type="match status" value="1"/>
</dbReference>
<dbReference type="Pfam" id="PF05065">
    <property type="entry name" value="Phage_capsid"/>
    <property type="match status" value="1"/>
</dbReference>
<feature type="domain" description="Phage capsid-like C-terminal" evidence="2">
    <location>
        <begin position="92"/>
        <end position="372"/>
    </location>
</feature>